<evidence type="ECO:0000313" key="3">
    <source>
        <dbReference type="Proteomes" id="UP001155587"/>
    </source>
</evidence>
<evidence type="ECO:0000313" key="2">
    <source>
        <dbReference type="EMBL" id="MCW8346820.1"/>
    </source>
</evidence>
<keyword evidence="3" id="KW-1185">Reference proteome</keyword>
<dbReference type="Pfam" id="PF11322">
    <property type="entry name" value="DUF3124"/>
    <property type="match status" value="1"/>
</dbReference>
<dbReference type="EMBL" id="JAKRRY010000015">
    <property type="protein sequence ID" value="MCW8346820.1"/>
    <property type="molecule type" value="Genomic_DNA"/>
</dbReference>
<dbReference type="Proteomes" id="UP001155587">
    <property type="component" value="Unassembled WGS sequence"/>
</dbReference>
<evidence type="ECO:0000256" key="1">
    <source>
        <dbReference type="SAM" id="Phobius"/>
    </source>
</evidence>
<protein>
    <submittedName>
        <fullName evidence="2">DUF3124 domain-containing protein</fullName>
    </submittedName>
</protein>
<proteinExistence type="predicted"/>
<dbReference type="InterPro" id="IPR021471">
    <property type="entry name" value="DUF3124"/>
</dbReference>
<organism evidence="2 3">
    <name type="scientific">Vibrio qingdaonensis</name>
    <dbReference type="NCBI Taxonomy" id="2829491"/>
    <lineage>
        <taxon>Bacteria</taxon>
        <taxon>Pseudomonadati</taxon>
        <taxon>Pseudomonadota</taxon>
        <taxon>Gammaproteobacteria</taxon>
        <taxon>Vibrionales</taxon>
        <taxon>Vibrionaceae</taxon>
        <taxon>Vibrio</taxon>
    </lineage>
</organism>
<gene>
    <name evidence="2" type="ORF">MD535_12515</name>
</gene>
<accession>A0A9X3HWM6</accession>
<dbReference type="RefSeq" id="WP_265675358.1">
    <property type="nucleotide sequence ID" value="NZ_JAKRRY010000015.1"/>
</dbReference>
<name>A0A9X3HWM6_9VIBR</name>
<feature type="transmembrane region" description="Helical" evidence="1">
    <location>
        <begin position="12"/>
        <end position="33"/>
    </location>
</feature>
<comment type="caution">
    <text evidence="2">The sequence shown here is derived from an EMBL/GenBank/DDBJ whole genome shotgun (WGS) entry which is preliminary data.</text>
</comment>
<reference evidence="2" key="1">
    <citation type="submission" date="2022-02" db="EMBL/GenBank/DDBJ databases">
        <title>Vibrio sp. nov, a new bacterium isolated from seawater.</title>
        <authorList>
            <person name="Yuan Y."/>
        </authorList>
    </citation>
    <scope>NUCLEOTIDE SEQUENCE</scope>
    <source>
        <strain evidence="2">ZSDZ65</strain>
    </source>
</reference>
<keyword evidence="1" id="KW-0472">Membrane</keyword>
<sequence>MTAKHNASQFVSIVSIVSVILVLGLAIYLGNLVKSVDTIEEKLSHQAQQIERAAIAPTSQNTTGHGTKGAYVPVYSHIYTDGGKAVLLESTLVIRNTDPDNTINIHSIDYYDTSGKRVRQFISEGYELNAMSSAEYLVEKREVSGGAGANFYIQWSNPNSASAPIFEAVMIGAGEGNNISFTSRGVN</sequence>
<keyword evidence="1" id="KW-1133">Transmembrane helix</keyword>
<dbReference type="AlphaFoldDB" id="A0A9X3HWM6"/>
<keyword evidence="1" id="KW-0812">Transmembrane</keyword>